<dbReference type="EMBL" id="KN834863">
    <property type="protein sequence ID" value="KIK51429.1"/>
    <property type="molecule type" value="Genomic_DNA"/>
</dbReference>
<protein>
    <submittedName>
        <fullName evidence="1">Unplaced genomic scaffold GYMLUscaffold_115, whole genome shotgun sequence</fullName>
    </submittedName>
</protein>
<sequence length="206" mass="23271">MALDMTVESLVCQYLQLHKTFPFSNTTLGNIHQLSLDQIAMLHYQHEQEALHQLRMEIRQWLLRNYGENADFETAASDLHLLKFDINFLVKAEFMGQAIELANPTALKQRLPQPYSDTDAAKLACMQHAIETANAEALRQGLLQPYPDIEAILQHNSLILEAEPTVQDESPAPASAISRPNVESGDKHYLRVVSSTHRGAQWTVEK</sequence>
<evidence type="ECO:0000313" key="2">
    <source>
        <dbReference type="Proteomes" id="UP000053593"/>
    </source>
</evidence>
<accession>A0A0D0BPC3</accession>
<proteinExistence type="predicted"/>
<keyword evidence="2" id="KW-1185">Reference proteome</keyword>
<reference evidence="1 2" key="1">
    <citation type="submission" date="2014-04" db="EMBL/GenBank/DDBJ databases">
        <title>Evolutionary Origins and Diversification of the Mycorrhizal Mutualists.</title>
        <authorList>
            <consortium name="DOE Joint Genome Institute"/>
            <consortium name="Mycorrhizal Genomics Consortium"/>
            <person name="Kohler A."/>
            <person name="Kuo A."/>
            <person name="Nagy L.G."/>
            <person name="Floudas D."/>
            <person name="Copeland A."/>
            <person name="Barry K.W."/>
            <person name="Cichocki N."/>
            <person name="Veneault-Fourrey C."/>
            <person name="LaButti K."/>
            <person name="Lindquist E.A."/>
            <person name="Lipzen A."/>
            <person name="Lundell T."/>
            <person name="Morin E."/>
            <person name="Murat C."/>
            <person name="Riley R."/>
            <person name="Ohm R."/>
            <person name="Sun H."/>
            <person name="Tunlid A."/>
            <person name="Henrissat B."/>
            <person name="Grigoriev I.V."/>
            <person name="Hibbett D.S."/>
            <person name="Martin F."/>
        </authorList>
    </citation>
    <scope>NUCLEOTIDE SEQUENCE [LARGE SCALE GENOMIC DNA]</scope>
    <source>
        <strain evidence="1 2">FD-317 M1</strain>
    </source>
</reference>
<organism evidence="1 2">
    <name type="scientific">Collybiopsis luxurians FD-317 M1</name>
    <dbReference type="NCBI Taxonomy" id="944289"/>
    <lineage>
        <taxon>Eukaryota</taxon>
        <taxon>Fungi</taxon>
        <taxon>Dikarya</taxon>
        <taxon>Basidiomycota</taxon>
        <taxon>Agaricomycotina</taxon>
        <taxon>Agaricomycetes</taxon>
        <taxon>Agaricomycetidae</taxon>
        <taxon>Agaricales</taxon>
        <taxon>Marasmiineae</taxon>
        <taxon>Omphalotaceae</taxon>
        <taxon>Collybiopsis</taxon>
        <taxon>Collybiopsis luxurians</taxon>
    </lineage>
</organism>
<dbReference type="Proteomes" id="UP000053593">
    <property type="component" value="Unassembled WGS sequence"/>
</dbReference>
<gene>
    <name evidence="1" type="ORF">GYMLUDRAFT_252050</name>
</gene>
<evidence type="ECO:0000313" key="1">
    <source>
        <dbReference type="EMBL" id="KIK51429.1"/>
    </source>
</evidence>
<name>A0A0D0BPC3_9AGAR</name>
<dbReference type="AlphaFoldDB" id="A0A0D0BPC3"/>
<dbReference type="HOGENOM" id="CLU_1230072_0_0_1"/>